<evidence type="ECO:0000256" key="1">
    <source>
        <dbReference type="ARBA" id="ARBA00022723"/>
    </source>
</evidence>
<gene>
    <name evidence="6" type="ORF">B0H16DRAFT_152139</name>
</gene>
<evidence type="ECO:0000256" key="2">
    <source>
        <dbReference type="ARBA" id="ARBA00022771"/>
    </source>
</evidence>
<keyword evidence="3" id="KW-0862">Zinc</keyword>
<dbReference type="InterPro" id="IPR013083">
    <property type="entry name" value="Znf_RING/FYVE/PHD"/>
</dbReference>
<keyword evidence="2 4" id="KW-0863">Zinc-finger</keyword>
<keyword evidence="1" id="KW-0479">Metal-binding</keyword>
<dbReference type="GO" id="GO:0008270">
    <property type="term" value="F:zinc ion binding"/>
    <property type="evidence" value="ECO:0007669"/>
    <property type="project" value="UniProtKB-KW"/>
</dbReference>
<dbReference type="PROSITE" id="PS00518">
    <property type="entry name" value="ZF_RING_1"/>
    <property type="match status" value="1"/>
</dbReference>
<dbReference type="Pfam" id="PF13445">
    <property type="entry name" value="zf-RING_UBOX"/>
    <property type="match status" value="1"/>
</dbReference>
<protein>
    <recommendedName>
        <fullName evidence="5">RING-type domain-containing protein</fullName>
    </recommendedName>
</protein>
<name>A0AAD7I3Y8_9AGAR</name>
<dbReference type="AlphaFoldDB" id="A0AAD7I3Y8"/>
<dbReference type="InterPro" id="IPR047126">
    <property type="entry name" value="RNF141-like"/>
</dbReference>
<evidence type="ECO:0000256" key="4">
    <source>
        <dbReference type="PROSITE-ProRule" id="PRU00175"/>
    </source>
</evidence>
<dbReference type="InterPro" id="IPR017907">
    <property type="entry name" value="Znf_RING_CS"/>
</dbReference>
<accession>A0AAD7I3Y8</accession>
<dbReference type="EMBL" id="JARKIB010000131">
    <property type="protein sequence ID" value="KAJ7734616.1"/>
    <property type="molecule type" value="Genomic_DNA"/>
</dbReference>
<evidence type="ECO:0000313" key="7">
    <source>
        <dbReference type="Proteomes" id="UP001215598"/>
    </source>
</evidence>
<keyword evidence="7" id="KW-1185">Reference proteome</keyword>
<comment type="caution">
    <text evidence="6">The sequence shown here is derived from an EMBL/GenBank/DDBJ whole genome shotgun (WGS) entry which is preliminary data.</text>
</comment>
<dbReference type="PANTHER" id="PTHR12109">
    <property type="entry name" value="RING FINGER PROTEIN 141-RELATED"/>
    <property type="match status" value="1"/>
</dbReference>
<proteinExistence type="predicted"/>
<dbReference type="Proteomes" id="UP001215598">
    <property type="component" value="Unassembled WGS sequence"/>
</dbReference>
<sequence>MQDEDVPDSEDDMSIAIDHQFDSAAVEHGTDLAEMLDAEHQRALSELVANNRVSKGRISSGAAAKISALYGELESHTRRSRAAIKTVLKRNHALSSRNAELITAAGRRRTELSKVKLAIASAKKESMKTSIQLRSLVALNNELVKVQKDMAHSITDSAKCSICLSIMWIPDTLPKCGHTFCQGCLITWFRTIKQKRSRKYTCPGCRSRIKSQPVRNRAMESVMEGLGNAGIVDGEPVKSVANAYSLFFK</sequence>
<dbReference type="PROSITE" id="PS50089">
    <property type="entry name" value="ZF_RING_2"/>
    <property type="match status" value="1"/>
</dbReference>
<dbReference type="InterPro" id="IPR001841">
    <property type="entry name" value="Znf_RING"/>
</dbReference>
<dbReference type="InterPro" id="IPR027370">
    <property type="entry name" value="Znf-RING_euk"/>
</dbReference>
<evidence type="ECO:0000313" key="6">
    <source>
        <dbReference type="EMBL" id="KAJ7734616.1"/>
    </source>
</evidence>
<evidence type="ECO:0000256" key="3">
    <source>
        <dbReference type="ARBA" id="ARBA00022833"/>
    </source>
</evidence>
<organism evidence="6 7">
    <name type="scientific">Mycena metata</name>
    <dbReference type="NCBI Taxonomy" id="1033252"/>
    <lineage>
        <taxon>Eukaryota</taxon>
        <taxon>Fungi</taxon>
        <taxon>Dikarya</taxon>
        <taxon>Basidiomycota</taxon>
        <taxon>Agaricomycotina</taxon>
        <taxon>Agaricomycetes</taxon>
        <taxon>Agaricomycetidae</taxon>
        <taxon>Agaricales</taxon>
        <taxon>Marasmiineae</taxon>
        <taxon>Mycenaceae</taxon>
        <taxon>Mycena</taxon>
    </lineage>
</organism>
<dbReference type="SMART" id="SM00184">
    <property type="entry name" value="RING"/>
    <property type="match status" value="1"/>
</dbReference>
<dbReference type="Gene3D" id="3.30.40.10">
    <property type="entry name" value="Zinc/RING finger domain, C3HC4 (zinc finger)"/>
    <property type="match status" value="1"/>
</dbReference>
<reference evidence="6" key="1">
    <citation type="submission" date="2023-03" db="EMBL/GenBank/DDBJ databases">
        <title>Massive genome expansion in bonnet fungi (Mycena s.s.) driven by repeated elements and novel gene families across ecological guilds.</title>
        <authorList>
            <consortium name="Lawrence Berkeley National Laboratory"/>
            <person name="Harder C.B."/>
            <person name="Miyauchi S."/>
            <person name="Viragh M."/>
            <person name="Kuo A."/>
            <person name="Thoen E."/>
            <person name="Andreopoulos B."/>
            <person name="Lu D."/>
            <person name="Skrede I."/>
            <person name="Drula E."/>
            <person name="Henrissat B."/>
            <person name="Morin E."/>
            <person name="Kohler A."/>
            <person name="Barry K."/>
            <person name="LaButti K."/>
            <person name="Morin E."/>
            <person name="Salamov A."/>
            <person name="Lipzen A."/>
            <person name="Mereny Z."/>
            <person name="Hegedus B."/>
            <person name="Baldrian P."/>
            <person name="Stursova M."/>
            <person name="Weitz H."/>
            <person name="Taylor A."/>
            <person name="Grigoriev I.V."/>
            <person name="Nagy L.G."/>
            <person name="Martin F."/>
            <person name="Kauserud H."/>
        </authorList>
    </citation>
    <scope>NUCLEOTIDE SEQUENCE</scope>
    <source>
        <strain evidence="6">CBHHK182m</strain>
    </source>
</reference>
<dbReference type="SUPFAM" id="SSF57850">
    <property type="entry name" value="RING/U-box"/>
    <property type="match status" value="1"/>
</dbReference>
<feature type="domain" description="RING-type" evidence="5">
    <location>
        <begin position="160"/>
        <end position="206"/>
    </location>
</feature>
<evidence type="ECO:0000259" key="5">
    <source>
        <dbReference type="PROSITE" id="PS50089"/>
    </source>
</evidence>